<dbReference type="Gene3D" id="1.10.10.60">
    <property type="entry name" value="Homeodomain-like"/>
    <property type="match status" value="1"/>
</dbReference>
<evidence type="ECO:0000313" key="3">
    <source>
        <dbReference type="Proteomes" id="UP000499080"/>
    </source>
</evidence>
<name>A0A4Y2WB16_ARAVE</name>
<dbReference type="GO" id="GO:0005634">
    <property type="term" value="C:nucleus"/>
    <property type="evidence" value="ECO:0007669"/>
    <property type="project" value="UniProtKB-SubCell"/>
</dbReference>
<protein>
    <recommendedName>
        <fullName evidence="4">HTH psq-type domain-containing protein</fullName>
    </recommendedName>
</protein>
<dbReference type="OrthoDB" id="125347at2759"/>
<dbReference type="AlphaFoldDB" id="A0A4Y2WB16"/>
<dbReference type="InterPro" id="IPR009057">
    <property type="entry name" value="Homeodomain-like_sf"/>
</dbReference>
<dbReference type="Proteomes" id="UP000499080">
    <property type="component" value="Unassembled WGS sequence"/>
</dbReference>
<gene>
    <name evidence="2" type="ORF">AVEN_196119_1</name>
</gene>
<organism evidence="2 3">
    <name type="scientific">Araneus ventricosus</name>
    <name type="common">Orbweaver spider</name>
    <name type="synonym">Epeira ventricosa</name>
    <dbReference type="NCBI Taxonomy" id="182803"/>
    <lineage>
        <taxon>Eukaryota</taxon>
        <taxon>Metazoa</taxon>
        <taxon>Ecdysozoa</taxon>
        <taxon>Arthropoda</taxon>
        <taxon>Chelicerata</taxon>
        <taxon>Arachnida</taxon>
        <taxon>Araneae</taxon>
        <taxon>Araneomorphae</taxon>
        <taxon>Entelegynae</taxon>
        <taxon>Araneoidea</taxon>
        <taxon>Araneidae</taxon>
        <taxon>Araneus</taxon>
    </lineage>
</organism>
<keyword evidence="3" id="KW-1185">Reference proteome</keyword>
<comment type="subcellular location">
    <subcellularLocation>
        <location evidence="1">Nucleus</location>
    </subcellularLocation>
</comment>
<dbReference type="SUPFAM" id="SSF46689">
    <property type="entry name" value="Homeodomain-like"/>
    <property type="match status" value="1"/>
</dbReference>
<evidence type="ECO:0000313" key="2">
    <source>
        <dbReference type="EMBL" id="GBO34111.1"/>
    </source>
</evidence>
<comment type="caution">
    <text evidence="2">The sequence shown here is derived from an EMBL/GenBank/DDBJ whole genome shotgun (WGS) entry which is preliminary data.</text>
</comment>
<dbReference type="EMBL" id="BGPR01057890">
    <property type="protein sequence ID" value="GBO34111.1"/>
    <property type="molecule type" value="Genomic_DNA"/>
</dbReference>
<evidence type="ECO:0000256" key="1">
    <source>
        <dbReference type="ARBA" id="ARBA00004123"/>
    </source>
</evidence>
<evidence type="ECO:0008006" key="4">
    <source>
        <dbReference type="Google" id="ProtNLM"/>
    </source>
</evidence>
<accession>A0A4Y2WB16</accession>
<sequence>MPKRQDLSVKDKFEILQNYDKLLKCSQREAAIKLGISQTALFHILKQRQTISDEVKKNGNLSRKRKSEGKLEEIATTLLRFKNVRERKIPISRAILFQKAQDFAICLEILTLSNRWMVN</sequence>
<reference evidence="2 3" key="1">
    <citation type="journal article" date="2019" name="Sci. Rep.">
        <title>Orb-weaving spider Araneus ventricosus genome elucidates the spidroin gene catalogue.</title>
        <authorList>
            <person name="Kono N."/>
            <person name="Nakamura H."/>
            <person name="Ohtoshi R."/>
            <person name="Moran D.A.P."/>
            <person name="Shinohara A."/>
            <person name="Yoshida Y."/>
            <person name="Fujiwara M."/>
            <person name="Mori M."/>
            <person name="Tomita M."/>
            <person name="Arakawa K."/>
        </authorList>
    </citation>
    <scope>NUCLEOTIDE SEQUENCE [LARGE SCALE GENOMIC DNA]</scope>
</reference>
<proteinExistence type="predicted"/>